<feature type="transmembrane region" description="Helical" evidence="8">
    <location>
        <begin position="251"/>
        <end position="280"/>
    </location>
</feature>
<evidence type="ECO:0000256" key="1">
    <source>
        <dbReference type="ARBA" id="ARBA00004651"/>
    </source>
</evidence>
<feature type="transmembrane region" description="Helical" evidence="8">
    <location>
        <begin position="321"/>
        <end position="340"/>
    </location>
</feature>
<accession>A0A0P0NZ56</accession>
<evidence type="ECO:0000256" key="3">
    <source>
        <dbReference type="ARBA" id="ARBA00022448"/>
    </source>
</evidence>
<keyword evidence="6 8" id="KW-1133">Transmembrane helix</keyword>
<evidence type="ECO:0000256" key="2">
    <source>
        <dbReference type="ARBA" id="ARBA00007935"/>
    </source>
</evidence>
<feature type="transmembrane region" description="Helical" evidence="8">
    <location>
        <begin position="292"/>
        <end position="315"/>
    </location>
</feature>
<dbReference type="KEGG" id="chq:AQ619_06630"/>
<reference evidence="9 10" key="1">
    <citation type="submission" date="2015-10" db="EMBL/GenBank/DDBJ databases">
        <title>Conservation of the essential genome among Caulobacter and Brevundimonas species.</title>
        <authorList>
            <person name="Scott D."/>
            <person name="Ely B."/>
        </authorList>
    </citation>
    <scope>NUCLEOTIDE SEQUENCE [LARGE SCALE GENOMIC DNA]</scope>
    <source>
        <strain evidence="9 10">CB4</strain>
    </source>
</reference>
<feature type="transmembrane region" description="Helical" evidence="8">
    <location>
        <begin position="160"/>
        <end position="180"/>
    </location>
</feature>
<dbReference type="EMBL" id="CP013002">
    <property type="protein sequence ID" value="ALL13051.1"/>
    <property type="molecule type" value="Genomic_DNA"/>
</dbReference>
<dbReference type="Proteomes" id="UP000056905">
    <property type="component" value="Chromosome"/>
</dbReference>
<organism evidence="9 10">
    <name type="scientific">Caulobacter henricii</name>
    <dbReference type="NCBI Taxonomy" id="69395"/>
    <lineage>
        <taxon>Bacteria</taxon>
        <taxon>Pseudomonadati</taxon>
        <taxon>Pseudomonadota</taxon>
        <taxon>Alphaproteobacteria</taxon>
        <taxon>Caulobacterales</taxon>
        <taxon>Caulobacteraceae</taxon>
        <taxon>Caulobacter</taxon>
    </lineage>
</organism>
<evidence type="ECO:0000256" key="8">
    <source>
        <dbReference type="SAM" id="Phobius"/>
    </source>
</evidence>
<comment type="similarity">
    <text evidence="2">Belongs to the binding-protein-dependent transport system permease family. FecCD subfamily.</text>
</comment>
<dbReference type="Gene3D" id="1.10.3470.10">
    <property type="entry name" value="ABC transporter involved in vitamin B12 uptake, BtuC"/>
    <property type="match status" value="1"/>
</dbReference>
<sequence>MSGLVRGRCRDATGQGADRAMSVMRLCLAMLGLLALAVVGGVLFGETSLAWDQYRQAMLHPLSPPGEVLWTIRAPRVAMAALVGAALGLAGATMQGLLRNPLADPGVLGVSALSGLGAALAIAAGLAVIPGAIELAALLGALAAGGAVVGLATRLREPDALILLGVAISAFGGALTALVFNLSPSPVAIAEVLAWLMGSVENRDWSDNARTLVPMVVGAALCLKAGQGLRMLTLGEEVAAMSGLPMVRLRVYALAGASLLTGAAVAGAGVIGFVGLAAPHMVRALVKDDPRLLLWPSALAGALLLVLADLVARIVPTEQELKLGVVTALFGAPAFALLAWRASRSWRA</sequence>
<proteinExistence type="inferred from homology"/>
<dbReference type="InterPro" id="IPR000522">
    <property type="entry name" value="ABC_transptr_permease_BtuC"/>
</dbReference>
<keyword evidence="5 8" id="KW-0812">Transmembrane</keyword>
<dbReference type="CDD" id="cd06550">
    <property type="entry name" value="TM_ABC_iron-siderophores_like"/>
    <property type="match status" value="1"/>
</dbReference>
<feature type="transmembrane region" description="Helical" evidence="8">
    <location>
        <begin position="110"/>
        <end position="129"/>
    </location>
</feature>
<keyword evidence="7 8" id="KW-0472">Membrane</keyword>
<feature type="transmembrane region" description="Helical" evidence="8">
    <location>
        <begin position="77"/>
        <end position="98"/>
    </location>
</feature>
<dbReference type="OrthoDB" id="9811975at2"/>
<dbReference type="STRING" id="69395.AQ619_06630"/>
<keyword evidence="4" id="KW-1003">Cell membrane</keyword>
<evidence type="ECO:0000313" key="9">
    <source>
        <dbReference type="EMBL" id="ALL13051.1"/>
    </source>
</evidence>
<feature type="transmembrane region" description="Helical" evidence="8">
    <location>
        <begin position="26"/>
        <end position="45"/>
    </location>
</feature>
<evidence type="ECO:0000256" key="7">
    <source>
        <dbReference type="ARBA" id="ARBA00023136"/>
    </source>
</evidence>
<keyword evidence="3" id="KW-0813">Transport</keyword>
<dbReference type="Pfam" id="PF01032">
    <property type="entry name" value="FecCD"/>
    <property type="match status" value="1"/>
</dbReference>
<evidence type="ECO:0000256" key="6">
    <source>
        <dbReference type="ARBA" id="ARBA00022989"/>
    </source>
</evidence>
<evidence type="ECO:0000256" key="4">
    <source>
        <dbReference type="ARBA" id="ARBA00022475"/>
    </source>
</evidence>
<gene>
    <name evidence="9" type="ORF">AQ619_06630</name>
</gene>
<dbReference type="SUPFAM" id="SSF81345">
    <property type="entry name" value="ABC transporter involved in vitamin B12 uptake, BtuC"/>
    <property type="match status" value="1"/>
</dbReference>
<evidence type="ECO:0000313" key="10">
    <source>
        <dbReference type="Proteomes" id="UP000056905"/>
    </source>
</evidence>
<keyword evidence="10" id="KW-1185">Reference proteome</keyword>
<comment type="subcellular location">
    <subcellularLocation>
        <location evidence="1">Cell membrane</location>
        <topology evidence="1">Multi-pass membrane protein</topology>
    </subcellularLocation>
</comment>
<dbReference type="RefSeq" id="WP_062145670.1">
    <property type="nucleotide sequence ID" value="NZ_CP013002.1"/>
</dbReference>
<protein>
    <submittedName>
        <fullName evidence="9">Iron ABC transporter</fullName>
    </submittedName>
</protein>
<dbReference type="PANTHER" id="PTHR30472">
    <property type="entry name" value="FERRIC ENTEROBACTIN TRANSPORT SYSTEM PERMEASE PROTEIN"/>
    <property type="match status" value="1"/>
</dbReference>
<dbReference type="PANTHER" id="PTHR30472:SF25">
    <property type="entry name" value="ABC TRANSPORTER PERMEASE PROTEIN MJ0876-RELATED"/>
    <property type="match status" value="1"/>
</dbReference>
<dbReference type="InterPro" id="IPR037294">
    <property type="entry name" value="ABC_BtuC-like"/>
</dbReference>
<dbReference type="AlphaFoldDB" id="A0A0P0NZ56"/>
<name>A0A0P0NZ56_9CAUL</name>
<dbReference type="GO" id="GO:0022857">
    <property type="term" value="F:transmembrane transporter activity"/>
    <property type="evidence" value="ECO:0007669"/>
    <property type="project" value="InterPro"/>
</dbReference>
<dbReference type="GO" id="GO:0005886">
    <property type="term" value="C:plasma membrane"/>
    <property type="evidence" value="ECO:0007669"/>
    <property type="project" value="UniProtKB-SubCell"/>
</dbReference>
<feature type="transmembrane region" description="Helical" evidence="8">
    <location>
        <begin position="135"/>
        <end position="153"/>
    </location>
</feature>
<evidence type="ECO:0000256" key="5">
    <source>
        <dbReference type="ARBA" id="ARBA00022692"/>
    </source>
</evidence>